<keyword evidence="7" id="KW-0371">Homeobox</keyword>
<proteinExistence type="predicted"/>
<gene>
    <name evidence="5" type="ORF">C1SCF055_LOCUS7509</name>
</gene>
<organism evidence="5">
    <name type="scientific">Cladocopium goreaui</name>
    <dbReference type="NCBI Taxonomy" id="2562237"/>
    <lineage>
        <taxon>Eukaryota</taxon>
        <taxon>Sar</taxon>
        <taxon>Alveolata</taxon>
        <taxon>Dinophyceae</taxon>
        <taxon>Suessiales</taxon>
        <taxon>Symbiodiniaceae</taxon>
        <taxon>Cladocopium</taxon>
    </lineage>
</organism>
<dbReference type="Gene3D" id="1.25.40.20">
    <property type="entry name" value="Ankyrin repeat-containing domain"/>
    <property type="match status" value="1"/>
</dbReference>
<evidence type="ECO:0000313" key="7">
    <source>
        <dbReference type="EMBL" id="CAL4766881.1"/>
    </source>
</evidence>
<dbReference type="PANTHER" id="PTHR24201:SF15">
    <property type="entry name" value="ANKYRIN REPEAT DOMAIN-CONTAINING PROTEIN 66"/>
    <property type="match status" value="1"/>
</dbReference>
<dbReference type="Proteomes" id="UP001152797">
    <property type="component" value="Unassembled WGS sequence"/>
</dbReference>
<evidence type="ECO:0000256" key="1">
    <source>
        <dbReference type="ARBA" id="ARBA00022737"/>
    </source>
</evidence>
<dbReference type="AlphaFoldDB" id="A0A9P1BU92"/>
<keyword evidence="2 3" id="KW-0040">ANK repeat</keyword>
<dbReference type="EMBL" id="CAMXCT010000497">
    <property type="protein sequence ID" value="CAI3979569.1"/>
    <property type="molecule type" value="Genomic_DNA"/>
</dbReference>
<feature type="region of interest" description="Disordered" evidence="4">
    <location>
        <begin position="178"/>
        <end position="204"/>
    </location>
</feature>
<evidence type="ECO:0000256" key="4">
    <source>
        <dbReference type="SAM" id="MobiDB-lite"/>
    </source>
</evidence>
<keyword evidence="1" id="KW-0677">Repeat</keyword>
<feature type="repeat" description="ANK" evidence="3">
    <location>
        <begin position="32"/>
        <end position="64"/>
    </location>
</feature>
<dbReference type="EMBL" id="CAMXCT020000497">
    <property type="protein sequence ID" value="CAL1132944.1"/>
    <property type="molecule type" value="Genomic_DNA"/>
</dbReference>
<dbReference type="PROSITE" id="PS50088">
    <property type="entry name" value="ANK_REPEAT"/>
    <property type="match status" value="2"/>
</dbReference>
<accession>A0A9P1BU92</accession>
<dbReference type="InterPro" id="IPR002110">
    <property type="entry name" value="Ankyrin_rpt"/>
</dbReference>
<evidence type="ECO:0000256" key="2">
    <source>
        <dbReference type="ARBA" id="ARBA00023043"/>
    </source>
</evidence>
<dbReference type="PANTHER" id="PTHR24201">
    <property type="entry name" value="ANK_REP_REGION DOMAIN-CONTAINING PROTEIN"/>
    <property type="match status" value="1"/>
</dbReference>
<reference evidence="5" key="1">
    <citation type="submission" date="2022-10" db="EMBL/GenBank/DDBJ databases">
        <authorList>
            <person name="Chen Y."/>
            <person name="Dougan E. K."/>
            <person name="Chan C."/>
            <person name="Rhodes N."/>
            <person name="Thang M."/>
        </authorList>
    </citation>
    <scope>NUCLEOTIDE SEQUENCE</scope>
</reference>
<dbReference type="PROSITE" id="PS50297">
    <property type="entry name" value="ANK_REP_REGION"/>
    <property type="match status" value="2"/>
</dbReference>
<feature type="compositionally biased region" description="Pro residues" evidence="4">
    <location>
        <begin position="192"/>
        <end position="204"/>
    </location>
</feature>
<keyword evidence="7" id="KW-0238">DNA-binding</keyword>
<dbReference type="SMART" id="SM00248">
    <property type="entry name" value="ANK"/>
    <property type="match status" value="2"/>
</dbReference>
<evidence type="ECO:0000313" key="5">
    <source>
        <dbReference type="EMBL" id="CAI3979569.1"/>
    </source>
</evidence>
<protein>
    <submittedName>
        <fullName evidence="7">Homeobox protein Wariai (Homeobox protein 1) (DdHbx-1)</fullName>
    </submittedName>
</protein>
<name>A0A9P1BU92_9DINO</name>
<dbReference type="SUPFAM" id="SSF48403">
    <property type="entry name" value="Ankyrin repeat"/>
    <property type="match status" value="1"/>
</dbReference>
<reference evidence="6" key="2">
    <citation type="submission" date="2024-04" db="EMBL/GenBank/DDBJ databases">
        <authorList>
            <person name="Chen Y."/>
            <person name="Shah S."/>
            <person name="Dougan E. K."/>
            <person name="Thang M."/>
            <person name="Chan C."/>
        </authorList>
    </citation>
    <scope>NUCLEOTIDE SEQUENCE [LARGE SCALE GENOMIC DNA]</scope>
</reference>
<evidence type="ECO:0000256" key="3">
    <source>
        <dbReference type="PROSITE-ProRule" id="PRU00023"/>
    </source>
</evidence>
<keyword evidence="8" id="KW-1185">Reference proteome</keyword>
<dbReference type="GO" id="GO:0003677">
    <property type="term" value="F:DNA binding"/>
    <property type="evidence" value="ECO:0007669"/>
    <property type="project" value="UniProtKB-KW"/>
</dbReference>
<dbReference type="OrthoDB" id="341259at2759"/>
<dbReference type="InterPro" id="IPR050776">
    <property type="entry name" value="Ank_Repeat/CDKN_Inhibitor"/>
</dbReference>
<evidence type="ECO:0000313" key="6">
    <source>
        <dbReference type="EMBL" id="CAL1132944.1"/>
    </source>
</evidence>
<evidence type="ECO:0000313" key="8">
    <source>
        <dbReference type="Proteomes" id="UP001152797"/>
    </source>
</evidence>
<dbReference type="EMBL" id="CAMXCT030000497">
    <property type="protein sequence ID" value="CAL4766881.1"/>
    <property type="molecule type" value="Genomic_DNA"/>
</dbReference>
<dbReference type="InterPro" id="IPR036770">
    <property type="entry name" value="Ankyrin_rpt-contain_sf"/>
</dbReference>
<feature type="repeat" description="ANK" evidence="3">
    <location>
        <begin position="67"/>
        <end position="99"/>
    </location>
</feature>
<dbReference type="Pfam" id="PF12796">
    <property type="entry name" value="Ank_2"/>
    <property type="match status" value="1"/>
</dbReference>
<sequence>MLHRAVATGNSQEVERALRVNPGACNHIDPASGEAPLHIAARLGQDGIVRRLLRCGASKDMPMHDHLNATPLHLAAAFGCQQVVEVLLEARADPTFVDSQGLVAARYAEARGHTHLAQLLDDARHKAGDFDLSDIGRMTARGISEVADSVRSAFEGIGSWRLGRTEVGFDGGSMNVFGESEQPAPAAAPAAAPFPAPEAAPDPAPVDPATQMLYKIQQQVMELEKQAAHDHLRGARAWDDELTKAAEALDDLSLAPGSEARQARKALIERIEWLGDDDGFWLSIFGEEKKGVKFDGESMNITAKC</sequence>
<comment type="caution">
    <text evidence="5">The sequence shown here is derived from an EMBL/GenBank/DDBJ whole genome shotgun (WGS) entry which is preliminary data.</text>
</comment>